<keyword evidence="2" id="KW-1133">Transmembrane helix</keyword>
<comment type="caution">
    <text evidence="3">The sequence shown here is derived from an EMBL/GenBank/DDBJ whole genome shotgun (WGS) entry which is preliminary data.</text>
</comment>
<accession>A0A1G2QNT2</accession>
<evidence type="ECO:0000256" key="2">
    <source>
        <dbReference type="SAM" id="Phobius"/>
    </source>
</evidence>
<evidence type="ECO:0000313" key="3">
    <source>
        <dbReference type="EMBL" id="OHA62067.1"/>
    </source>
</evidence>
<reference evidence="3 4" key="1">
    <citation type="journal article" date="2016" name="Nat. Commun.">
        <title>Thousands of microbial genomes shed light on interconnected biogeochemical processes in an aquifer system.</title>
        <authorList>
            <person name="Anantharaman K."/>
            <person name="Brown C.T."/>
            <person name="Hug L.A."/>
            <person name="Sharon I."/>
            <person name="Castelle C.J."/>
            <person name="Probst A.J."/>
            <person name="Thomas B.C."/>
            <person name="Singh A."/>
            <person name="Wilkins M.J."/>
            <person name="Karaoz U."/>
            <person name="Brodie E.L."/>
            <person name="Williams K.H."/>
            <person name="Hubbard S.S."/>
            <person name="Banfield J.F."/>
        </authorList>
    </citation>
    <scope>NUCLEOTIDE SEQUENCE [LARGE SCALE GENOMIC DNA]</scope>
</reference>
<keyword evidence="2" id="KW-0472">Membrane</keyword>
<keyword evidence="2" id="KW-0812">Transmembrane</keyword>
<evidence type="ECO:0008006" key="5">
    <source>
        <dbReference type="Google" id="ProtNLM"/>
    </source>
</evidence>
<protein>
    <recommendedName>
        <fullName evidence="5">Baseplate protein J-like domain-containing protein</fullName>
    </recommendedName>
</protein>
<name>A0A1G2QNT2_9BACT</name>
<evidence type="ECO:0000313" key="4">
    <source>
        <dbReference type="Proteomes" id="UP000179245"/>
    </source>
</evidence>
<dbReference type="AlphaFoldDB" id="A0A1G2QNT2"/>
<proteinExistence type="predicted"/>
<feature type="transmembrane region" description="Helical" evidence="2">
    <location>
        <begin position="61"/>
        <end position="80"/>
    </location>
</feature>
<evidence type="ECO:0000256" key="1">
    <source>
        <dbReference type="SAM" id="MobiDB-lite"/>
    </source>
</evidence>
<feature type="region of interest" description="Disordered" evidence="1">
    <location>
        <begin position="1"/>
        <end position="29"/>
    </location>
</feature>
<dbReference type="Proteomes" id="UP000179245">
    <property type="component" value="Unassembled WGS sequence"/>
</dbReference>
<organism evidence="3 4">
    <name type="scientific">Candidatus Wildermuthbacteria bacterium GWA2_46_15</name>
    <dbReference type="NCBI Taxonomy" id="1802443"/>
    <lineage>
        <taxon>Bacteria</taxon>
        <taxon>Candidatus Wildermuthiibacteriota</taxon>
    </lineage>
</organism>
<sequence length="436" mass="48890">MEDKKFFDIIPPGRREESQEKPLKPKPVEKPKGELFVKKEVVEEDTSSDLIPRIPFPKAKVLILSVFLLFLGLIGVAVYLKLPNVDIDIWLKTENLTFTVPAEVNKETNKFDSRELKGKIVSEEQFLSQEFSSTGKAVKEEKSEGIVRIFNDYSTSSQSLIATTRFVSSEGKLFRLVERVVVPGQTLEKGKLVPGTVDALVRADVTGQEYNIGPSAFSIPGFAGTPKYTFFYAKSFSAMKGGFRGETLIVSAEDLEKARQVTRTKIEEKIDNALNNRTLPGLLLVKENASLNILEQGPTAKVGDAVKTFDYQIRAKKETVLLAEDDLMTLVQTDLLSKLEDQQRFLPESIQINPSIETLDTATGKTRLSLKISVKIYTNLESGPLKEQLSEKSIREVQQSFQNLSQVSRAKIKIFPSFFKNLPKDLDKIDLKISFE</sequence>
<dbReference type="EMBL" id="MHTO01000021">
    <property type="protein sequence ID" value="OHA62067.1"/>
    <property type="molecule type" value="Genomic_DNA"/>
</dbReference>
<gene>
    <name evidence="3" type="ORF">A2117_00285</name>
</gene>
<dbReference type="STRING" id="1802443.A2117_00285"/>